<dbReference type="SUPFAM" id="SSF75011">
    <property type="entry name" value="3-carboxy-cis,cis-mucoante lactonizing enzyme"/>
    <property type="match status" value="1"/>
</dbReference>
<proteinExistence type="predicted"/>
<feature type="chain" id="PRO_5022886257" description="SMP-30/Gluconolactonase/LRE-like region domain-containing protein" evidence="1">
    <location>
        <begin position="20"/>
        <end position="386"/>
    </location>
</feature>
<name>A0A5A9XBA3_9BACT</name>
<protein>
    <recommendedName>
        <fullName evidence="2">SMP-30/Gluconolactonase/LRE-like region domain-containing protein</fullName>
    </recommendedName>
</protein>
<dbReference type="Pfam" id="PF08450">
    <property type="entry name" value="SGL"/>
    <property type="match status" value="1"/>
</dbReference>
<comment type="caution">
    <text evidence="3">The sequence shown here is derived from an EMBL/GenBank/DDBJ whole genome shotgun (WGS) entry which is preliminary data.</text>
</comment>
<sequence length="386" mass="38793">MRQTKFTLLFRLFALSLLASLLLLTACGGGGGSGSSPSATALASFFNSQPRLVTSTVPANGDINPYGVAIVQQSMNKLTAGHILVSNFNNSNNQQGTGTTIVDVAPDGTLALFALLNPNNPPASACPGGIGLTTALVALRSGWVIAGSLPTTDGTAATAQAGCLIVLDSTGTPKEIFSGGSINGPWDMTAVEDNAGTSLFVSNVLNGAVAANGNVVNQGTVVRIDLQMGGAMPSIIAETIVGSGFPERTDPAALVIGPTGLGLSPSGDVLYVADSLGNRIASIANPRTAALSAGIGTTLTSSPVLNDPLGLAVDNNGNIFTVNGNDGFINVFDSRGKLMGRKHLDKTVAPGTHSLPGAGTLFGLAIASGGGIYFVDDGTNTLNIMP</sequence>
<feature type="signal peptide" evidence="1">
    <location>
        <begin position="1"/>
        <end position="19"/>
    </location>
</feature>
<evidence type="ECO:0000313" key="4">
    <source>
        <dbReference type="Proteomes" id="UP000324298"/>
    </source>
</evidence>
<keyword evidence="1" id="KW-0732">Signal</keyword>
<dbReference type="InterPro" id="IPR013658">
    <property type="entry name" value="SGL"/>
</dbReference>
<evidence type="ECO:0000313" key="3">
    <source>
        <dbReference type="EMBL" id="KAA0890357.1"/>
    </source>
</evidence>
<dbReference type="AlphaFoldDB" id="A0A5A9XBA3"/>
<evidence type="ECO:0000259" key="2">
    <source>
        <dbReference type="Pfam" id="PF08450"/>
    </source>
</evidence>
<dbReference type="EMBL" id="SRSD01000007">
    <property type="protein sequence ID" value="KAA0890357.1"/>
    <property type="molecule type" value="Genomic_DNA"/>
</dbReference>
<reference evidence="3 4" key="1">
    <citation type="submission" date="2019-04" db="EMBL/GenBank/DDBJ databases">
        <title>Geobacter ruber sp. nov., ferric-reducing bacteria isolated from paddy soil.</title>
        <authorList>
            <person name="Xu Z."/>
            <person name="Masuda Y."/>
            <person name="Itoh H."/>
            <person name="Senoo K."/>
        </authorList>
    </citation>
    <scope>NUCLEOTIDE SEQUENCE [LARGE SCALE GENOMIC DNA]</scope>
    <source>
        <strain evidence="3 4">Red88</strain>
    </source>
</reference>
<accession>A0A5A9XBA3</accession>
<organism evidence="3 4">
    <name type="scientific">Oryzomonas rubra</name>
    <dbReference type="NCBI Taxonomy" id="2509454"/>
    <lineage>
        <taxon>Bacteria</taxon>
        <taxon>Pseudomonadati</taxon>
        <taxon>Thermodesulfobacteriota</taxon>
        <taxon>Desulfuromonadia</taxon>
        <taxon>Geobacterales</taxon>
        <taxon>Geobacteraceae</taxon>
        <taxon>Oryzomonas</taxon>
    </lineage>
</organism>
<dbReference type="OrthoDB" id="110418at2"/>
<dbReference type="InterPro" id="IPR011042">
    <property type="entry name" value="6-blade_b-propeller_TolB-like"/>
</dbReference>
<dbReference type="RefSeq" id="WP_149307830.1">
    <property type="nucleotide sequence ID" value="NZ_SRSD01000007.1"/>
</dbReference>
<evidence type="ECO:0000256" key="1">
    <source>
        <dbReference type="SAM" id="SignalP"/>
    </source>
</evidence>
<gene>
    <name evidence="3" type="ORF">ET418_11865</name>
</gene>
<dbReference type="Proteomes" id="UP000324298">
    <property type="component" value="Unassembled WGS sequence"/>
</dbReference>
<feature type="domain" description="SMP-30/Gluconolactonase/LRE-like region" evidence="2">
    <location>
        <begin position="255"/>
        <end position="344"/>
    </location>
</feature>
<dbReference type="Gene3D" id="2.120.10.30">
    <property type="entry name" value="TolB, C-terminal domain"/>
    <property type="match status" value="1"/>
</dbReference>
<dbReference type="PROSITE" id="PS51257">
    <property type="entry name" value="PROKAR_LIPOPROTEIN"/>
    <property type="match status" value="1"/>
</dbReference>
<keyword evidence="4" id="KW-1185">Reference proteome</keyword>